<organism evidence="2">
    <name type="scientific">Absidia glauca</name>
    <name type="common">Pin mould</name>
    <dbReference type="NCBI Taxonomy" id="4829"/>
    <lineage>
        <taxon>Eukaryota</taxon>
        <taxon>Fungi</taxon>
        <taxon>Fungi incertae sedis</taxon>
        <taxon>Mucoromycota</taxon>
        <taxon>Mucoromycotina</taxon>
        <taxon>Mucoromycetes</taxon>
        <taxon>Mucorales</taxon>
        <taxon>Cunninghamellaceae</taxon>
        <taxon>Absidia</taxon>
    </lineage>
</organism>
<evidence type="ECO:0000256" key="1">
    <source>
        <dbReference type="SAM" id="MobiDB-lite"/>
    </source>
</evidence>
<evidence type="ECO:0000313" key="3">
    <source>
        <dbReference type="Proteomes" id="UP000078561"/>
    </source>
</evidence>
<keyword evidence="3" id="KW-1185">Reference proteome</keyword>
<name>A0A163JV86_ABSGL</name>
<reference evidence="2" key="1">
    <citation type="submission" date="2016-04" db="EMBL/GenBank/DDBJ databases">
        <authorList>
            <person name="Evans L.H."/>
            <person name="Alamgir A."/>
            <person name="Owens N."/>
            <person name="Weber N.D."/>
            <person name="Virtaneva K."/>
            <person name="Barbian K."/>
            <person name="Babar A."/>
            <person name="Rosenke K."/>
        </authorList>
    </citation>
    <scope>NUCLEOTIDE SEQUENCE [LARGE SCALE GENOMIC DNA]</scope>
    <source>
        <strain evidence="2">CBS 101.48</strain>
    </source>
</reference>
<evidence type="ECO:0000313" key="2">
    <source>
        <dbReference type="EMBL" id="SAM02233.1"/>
    </source>
</evidence>
<gene>
    <name evidence="2" type="primary">ABSGL_08004.1 scaffold 9429</name>
</gene>
<accession>A0A163JV86</accession>
<feature type="region of interest" description="Disordered" evidence="1">
    <location>
        <begin position="45"/>
        <end position="64"/>
    </location>
</feature>
<dbReference type="InParanoid" id="A0A163JV86"/>
<dbReference type="EMBL" id="LT553750">
    <property type="protein sequence ID" value="SAM02233.1"/>
    <property type="molecule type" value="Genomic_DNA"/>
</dbReference>
<dbReference type="AlphaFoldDB" id="A0A163JV86"/>
<dbReference type="Proteomes" id="UP000078561">
    <property type="component" value="Unassembled WGS sequence"/>
</dbReference>
<proteinExistence type="predicted"/>
<sequence length="133" mass="15050">MSEQPSWDSPLNVQSLCRDYNFHNVKLALRAIPRPLKRHLSDIEKAHDKRQKAEGSHQLRLQHRNEDAPLCKTCSGKGPFDRNEVAPHNNTGSSFCPDHSATKDDIRNKIFGSEHTLAARKVTLDKTLKLDGD</sequence>
<protein>
    <submittedName>
        <fullName evidence="2">Uncharacterized protein</fullName>
    </submittedName>
</protein>